<gene>
    <name evidence="2" type="ORF">J2Z64_003777</name>
</gene>
<feature type="transmembrane region" description="Helical" evidence="1">
    <location>
        <begin position="60"/>
        <end position="81"/>
    </location>
</feature>
<keyword evidence="3" id="KW-1185">Reference proteome</keyword>
<keyword evidence="1" id="KW-0812">Transmembrane</keyword>
<proteinExistence type="predicted"/>
<protein>
    <submittedName>
        <fullName evidence="2">Uncharacterized protein</fullName>
    </submittedName>
</protein>
<feature type="transmembrane region" description="Helical" evidence="1">
    <location>
        <begin position="12"/>
        <end position="40"/>
    </location>
</feature>
<keyword evidence="1" id="KW-0472">Membrane</keyword>
<organism evidence="2 3">
    <name type="scientific">Oceanobacillus polygoni</name>
    <dbReference type="NCBI Taxonomy" id="1235259"/>
    <lineage>
        <taxon>Bacteria</taxon>
        <taxon>Bacillati</taxon>
        <taxon>Bacillota</taxon>
        <taxon>Bacilli</taxon>
        <taxon>Bacillales</taxon>
        <taxon>Bacillaceae</taxon>
        <taxon>Oceanobacillus</taxon>
    </lineage>
</organism>
<evidence type="ECO:0000313" key="2">
    <source>
        <dbReference type="EMBL" id="MBP2079479.1"/>
    </source>
</evidence>
<dbReference type="OrthoDB" id="2429151at2"/>
<dbReference type="RefSeq" id="WP_149476009.1">
    <property type="nucleotide sequence ID" value="NZ_JAGGMB010000017.1"/>
</dbReference>
<dbReference type="AlphaFoldDB" id="A0A9X1CD60"/>
<keyword evidence="1" id="KW-1133">Transmembrane helix</keyword>
<dbReference type="Proteomes" id="UP001138793">
    <property type="component" value="Unassembled WGS sequence"/>
</dbReference>
<accession>A0A9X1CD60</accession>
<sequence>MKNEQLKAFMNLSALLAVCGIVIVLFSGTIGIAIADSWLATQGSADSFIYEFKMKANTTNFLVIGSIFLGVGLASFFFTYYQVFRMKG</sequence>
<comment type="caution">
    <text evidence="2">The sequence shown here is derived from an EMBL/GenBank/DDBJ whole genome shotgun (WGS) entry which is preliminary data.</text>
</comment>
<evidence type="ECO:0000256" key="1">
    <source>
        <dbReference type="SAM" id="Phobius"/>
    </source>
</evidence>
<dbReference type="EMBL" id="JAGGMB010000017">
    <property type="protein sequence ID" value="MBP2079479.1"/>
    <property type="molecule type" value="Genomic_DNA"/>
</dbReference>
<evidence type="ECO:0000313" key="3">
    <source>
        <dbReference type="Proteomes" id="UP001138793"/>
    </source>
</evidence>
<name>A0A9X1CD60_9BACI</name>
<reference evidence="2" key="1">
    <citation type="submission" date="2021-03" db="EMBL/GenBank/DDBJ databases">
        <title>Genomic Encyclopedia of Type Strains, Phase IV (KMG-IV): sequencing the most valuable type-strain genomes for metagenomic binning, comparative biology and taxonomic classification.</title>
        <authorList>
            <person name="Goeker M."/>
        </authorList>
    </citation>
    <scope>NUCLEOTIDE SEQUENCE</scope>
    <source>
        <strain evidence="2">DSM 107338</strain>
    </source>
</reference>